<dbReference type="HAMAP" id="MF_00048">
    <property type="entry name" value="UPF0102"/>
    <property type="match status" value="1"/>
</dbReference>
<dbReference type="CDD" id="cd20736">
    <property type="entry name" value="PoNe_Nuclease"/>
    <property type="match status" value="1"/>
</dbReference>
<dbReference type="InterPro" id="IPR011335">
    <property type="entry name" value="Restrct_endonuc-II-like"/>
</dbReference>
<dbReference type="OrthoDB" id="9794876at2"/>
<dbReference type="Gene3D" id="3.40.1350.10">
    <property type="match status" value="1"/>
</dbReference>
<dbReference type="PANTHER" id="PTHR34039">
    <property type="entry name" value="UPF0102 PROTEIN YRAN"/>
    <property type="match status" value="1"/>
</dbReference>
<accession>A0A6C1U012</accession>
<evidence type="ECO:0000256" key="2">
    <source>
        <dbReference type="HAMAP-Rule" id="MF_00048"/>
    </source>
</evidence>
<dbReference type="GeneID" id="74902310"/>
<dbReference type="InterPro" id="IPR003509">
    <property type="entry name" value="UPF0102_YraN-like"/>
</dbReference>
<dbReference type="InterPro" id="IPR011856">
    <property type="entry name" value="tRNA_endonuc-like_dom_sf"/>
</dbReference>
<dbReference type="GO" id="GO:0003676">
    <property type="term" value="F:nucleic acid binding"/>
    <property type="evidence" value="ECO:0007669"/>
    <property type="project" value="InterPro"/>
</dbReference>
<gene>
    <name evidence="4" type="ORF">EKI59_01495</name>
    <name evidence="3" type="ORF">H0H28_11915</name>
</gene>
<organism evidence="4 5">
    <name type="scientific">Corynebacterium sanguinis</name>
    <dbReference type="NCBI Taxonomy" id="2594913"/>
    <lineage>
        <taxon>Bacteria</taxon>
        <taxon>Bacillati</taxon>
        <taxon>Actinomycetota</taxon>
        <taxon>Actinomycetes</taxon>
        <taxon>Mycobacteriales</taxon>
        <taxon>Corynebacteriaceae</taxon>
        <taxon>Corynebacterium</taxon>
    </lineage>
</organism>
<dbReference type="Pfam" id="PF02021">
    <property type="entry name" value="UPF0102"/>
    <property type="match status" value="1"/>
</dbReference>
<evidence type="ECO:0000313" key="4">
    <source>
        <dbReference type="EMBL" id="TVS29997.1"/>
    </source>
</evidence>
<evidence type="ECO:0000313" key="6">
    <source>
        <dbReference type="Proteomes" id="UP000580709"/>
    </source>
</evidence>
<evidence type="ECO:0000256" key="1">
    <source>
        <dbReference type="ARBA" id="ARBA00006738"/>
    </source>
</evidence>
<reference evidence="3 6" key="2">
    <citation type="submission" date="2020-07" db="EMBL/GenBank/DDBJ databases">
        <authorList>
            <person name="Khare M."/>
        </authorList>
    </citation>
    <scope>NUCLEOTIDE SEQUENCE [LARGE SCALE GENOMIC DNA]</scope>
    <source>
        <strain evidence="3 6">P8776</strain>
    </source>
</reference>
<dbReference type="EMBL" id="JACEOR010000543">
    <property type="protein sequence ID" value="MBA4506004.1"/>
    <property type="molecule type" value="Genomic_DNA"/>
</dbReference>
<comment type="similarity">
    <text evidence="1 2">Belongs to the UPF0102 family.</text>
</comment>
<proteinExistence type="inferred from homology"/>
<evidence type="ECO:0000313" key="3">
    <source>
        <dbReference type="EMBL" id="MBA4506004.1"/>
    </source>
</evidence>
<dbReference type="SUPFAM" id="SSF52980">
    <property type="entry name" value="Restriction endonuclease-like"/>
    <property type="match status" value="1"/>
</dbReference>
<reference evidence="4 5" key="1">
    <citation type="submission" date="2018-12" db="EMBL/GenBank/DDBJ databases">
        <title>Corynebacterium sanguinis sp. nov., a clinically-associated and environmental corynebacterium.</title>
        <authorList>
            <person name="Gonzales-Siles L."/>
            <person name="Jaen-Luchoro D."/>
            <person name="Cardew S."/>
            <person name="Inganas E."/>
            <person name="Ohlen M."/>
            <person name="Jensie-Markopolous S."/>
            <person name="Pinyeiro-Iglesias B."/>
            <person name="Molin K."/>
            <person name="Skovbjerg S."/>
            <person name="Svensson-Stadler L."/>
            <person name="Funke G."/>
            <person name="Moore E.R.B."/>
        </authorList>
    </citation>
    <scope>NUCLEOTIDE SEQUENCE [LARGE SCALE GENOMIC DNA]</scope>
    <source>
        <strain evidence="4 5">58734</strain>
    </source>
</reference>
<protein>
    <recommendedName>
        <fullName evidence="2">UPF0102 protein EKI59_01495</fullName>
    </recommendedName>
</protein>
<evidence type="ECO:0000313" key="5">
    <source>
        <dbReference type="Proteomes" id="UP000336646"/>
    </source>
</evidence>
<dbReference type="EMBL" id="RXIR01000002">
    <property type="protein sequence ID" value="TVS29997.1"/>
    <property type="molecule type" value="Genomic_DNA"/>
</dbReference>
<dbReference type="Proteomes" id="UP000336646">
    <property type="component" value="Unassembled WGS sequence"/>
</dbReference>
<keyword evidence="6" id="KW-1185">Reference proteome</keyword>
<dbReference type="Proteomes" id="UP000580709">
    <property type="component" value="Unassembled WGS sequence"/>
</dbReference>
<dbReference type="RefSeq" id="WP_136651594.1">
    <property type="nucleotide sequence ID" value="NZ_CP038157.1"/>
</dbReference>
<dbReference type="PANTHER" id="PTHR34039:SF1">
    <property type="entry name" value="UPF0102 PROTEIN YRAN"/>
    <property type="match status" value="1"/>
</dbReference>
<comment type="caution">
    <text evidence="4">The sequence shown here is derived from an EMBL/GenBank/DDBJ whole genome shotgun (WGS) entry which is preliminary data.</text>
</comment>
<name>A0A6C1U012_9CORY</name>
<dbReference type="AlphaFoldDB" id="A0A6C1U012"/>
<sequence>MAQPNYAENYALALAGEELAASVYADMGYSIIAARVRTKVGEIDLIVRDATGNVVFVEVKTRRGRGFGAAEAVTAKKLRTMRRCAAEWLEDKPYSPVRFDVAEVIATDESMDIRLFEDVDHGAC</sequence>